<dbReference type="PATRIC" id="fig|879305.3.peg.331"/>
<evidence type="ECO:0000313" key="4">
    <source>
        <dbReference type="Proteomes" id="UP000005286"/>
    </source>
</evidence>
<dbReference type="Pfam" id="PF00498">
    <property type="entry name" value="FHA"/>
    <property type="match status" value="1"/>
</dbReference>
<dbReference type="AlphaFoldDB" id="F0GU51"/>
<dbReference type="CDD" id="cd00060">
    <property type="entry name" value="FHA"/>
    <property type="match status" value="1"/>
</dbReference>
<dbReference type="InterPro" id="IPR050923">
    <property type="entry name" value="Cell_Proc_Reg/RNA_Proc"/>
</dbReference>
<evidence type="ECO:0000259" key="2">
    <source>
        <dbReference type="PROSITE" id="PS50006"/>
    </source>
</evidence>
<dbReference type="InterPro" id="IPR008984">
    <property type="entry name" value="SMAD_FHA_dom_sf"/>
</dbReference>
<dbReference type="PANTHER" id="PTHR23308">
    <property type="entry name" value="NUCLEAR INHIBITOR OF PROTEIN PHOSPHATASE-1"/>
    <property type="match status" value="1"/>
</dbReference>
<keyword evidence="1" id="KW-0812">Transmembrane</keyword>
<dbReference type="RefSeq" id="WP_004834442.1">
    <property type="nucleotide sequence ID" value="NZ_AEXM01000012.1"/>
</dbReference>
<name>F0GU51_9FIRM</name>
<dbReference type="EMBL" id="AEXM01000012">
    <property type="protein sequence ID" value="EGC82546.1"/>
    <property type="molecule type" value="Genomic_DNA"/>
</dbReference>
<dbReference type="SUPFAM" id="SSF49879">
    <property type="entry name" value="SMAD/FHA domain"/>
    <property type="match status" value="1"/>
</dbReference>
<protein>
    <submittedName>
        <fullName evidence="3">FHA domain protein</fullName>
    </submittedName>
</protein>
<dbReference type="InterPro" id="IPR000253">
    <property type="entry name" value="FHA_dom"/>
</dbReference>
<sequence length="167" mass="19666">MEGFFNVIDKIFSVNIFGSLTLYQLLSTILKYIFVFIVFYFIYSIIRIIYYDVRTTLKKESKSDTYLKLLNVDDKFPFDVQEFYFLASDNTIGRDDRNSICIKDKFLSKFHARIVEDEGIYFIEDLKSANGTFLNREKIEDAIELKSNDLINIGTLKFLFIQGDEDE</sequence>
<dbReference type="Proteomes" id="UP000005286">
    <property type="component" value="Unassembled WGS sequence"/>
</dbReference>
<comment type="caution">
    <text evidence="3">The sequence shown here is derived from an EMBL/GenBank/DDBJ whole genome shotgun (WGS) entry which is preliminary data.</text>
</comment>
<dbReference type="Gene3D" id="2.60.200.20">
    <property type="match status" value="1"/>
</dbReference>
<keyword evidence="4" id="KW-1185">Reference proteome</keyword>
<feature type="domain" description="FHA" evidence="2">
    <location>
        <begin position="90"/>
        <end position="139"/>
    </location>
</feature>
<keyword evidence="1" id="KW-1133">Transmembrane helix</keyword>
<dbReference type="PROSITE" id="PS50006">
    <property type="entry name" value="FHA_DOMAIN"/>
    <property type="match status" value="1"/>
</dbReference>
<gene>
    <name evidence="3" type="ORF">HMPREF9290_1271</name>
</gene>
<feature type="transmembrane region" description="Helical" evidence="1">
    <location>
        <begin position="29"/>
        <end position="50"/>
    </location>
</feature>
<accession>F0GU51</accession>
<dbReference type="eggNOG" id="COG1716">
    <property type="taxonomic scope" value="Bacteria"/>
</dbReference>
<proteinExistence type="predicted"/>
<dbReference type="STRING" id="879305.HMPREF9290_1271"/>
<evidence type="ECO:0000256" key="1">
    <source>
        <dbReference type="SAM" id="Phobius"/>
    </source>
</evidence>
<reference evidence="3 4" key="1">
    <citation type="submission" date="2011-01" db="EMBL/GenBank/DDBJ databases">
        <authorList>
            <person name="Durkin A.S."/>
            <person name="Madupu R."/>
            <person name="Torralba M."/>
            <person name="Gillis M."/>
            <person name="Methe B."/>
            <person name="Sutton G."/>
            <person name="Nelson K.E."/>
        </authorList>
    </citation>
    <scope>NUCLEOTIDE SEQUENCE [LARGE SCALE GENOMIC DNA]</scope>
    <source>
        <strain evidence="3 4">ACS-065-V-Col13</strain>
    </source>
</reference>
<organism evidence="3 4">
    <name type="scientific">Anaerococcus prevotii ACS-065-V-Col13</name>
    <dbReference type="NCBI Taxonomy" id="879305"/>
    <lineage>
        <taxon>Bacteria</taxon>
        <taxon>Bacillati</taxon>
        <taxon>Bacillota</taxon>
        <taxon>Tissierellia</taxon>
        <taxon>Tissierellales</taxon>
        <taxon>Peptoniphilaceae</taxon>
        <taxon>Anaerococcus</taxon>
    </lineage>
</organism>
<dbReference type="SMART" id="SM00240">
    <property type="entry name" value="FHA"/>
    <property type="match status" value="1"/>
</dbReference>
<keyword evidence="1" id="KW-0472">Membrane</keyword>
<evidence type="ECO:0000313" key="3">
    <source>
        <dbReference type="EMBL" id="EGC82546.1"/>
    </source>
</evidence>